<name>A0ABP0F7W4_CLALP</name>
<sequence length="70" mass="8329">MLSMQHLTIWKFIEALRKLQNINKNKIEALCAQGPPVKRRKYKDLDARLQTIVEDFANRDILDFLRVNVF</sequence>
<proteinExistence type="predicted"/>
<dbReference type="Proteomes" id="UP001642483">
    <property type="component" value="Unassembled WGS sequence"/>
</dbReference>
<dbReference type="EMBL" id="CAWYQH010000024">
    <property type="protein sequence ID" value="CAK8675740.1"/>
    <property type="molecule type" value="Genomic_DNA"/>
</dbReference>
<evidence type="ECO:0000313" key="2">
    <source>
        <dbReference type="Proteomes" id="UP001642483"/>
    </source>
</evidence>
<evidence type="ECO:0000313" key="1">
    <source>
        <dbReference type="EMBL" id="CAK8675740.1"/>
    </source>
</evidence>
<keyword evidence="2" id="KW-1185">Reference proteome</keyword>
<accession>A0ABP0F7W4</accession>
<comment type="caution">
    <text evidence="1">The sequence shown here is derived from an EMBL/GenBank/DDBJ whole genome shotgun (WGS) entry which is preliminary data.</text>
</comment>
<organism evidence="1 2">
    <name type="scientific">Clavelina lepadiformis</name>
    <name type="common">Light-bulb sea squirt</name>
    <name type="synonym">Ascidia lepadiformis</name>
    <dbReference type="NCBI Taxonomy" id="159417"/>
    <lineage>
        <taxon>Eukaryota</taxon>
        <taxon>Metazoa</taxon>
        <taxon>Chordata</taxon>
        <taxon>Tunicata</taxon>
        <taxon>Ascidiacea</taxon>
        <taxon>Aplousobranchia</taxon>
        <taxon>Clavelinidae</taxon>
        <taxon>Clavelina</taxon>
    </lineage>
</organism>
<gene>
    <name evidence="1" type="ORF">CVLEPA_LOCUS5282</name>
</gene>
<protein>
    <submittedName>
        <fullName evidence="1">Uncharacterized protein</fullName>
    </submittedName>
</protein>
<reference evidence="1 2" key="1">
    <citation type="submission" date="2024-02" db="EMBL/GenBank/DDBJ databases">
        <authorList>
            <person name="Daric V."/>
            <person name="Darras S."/>
        </authorList>
    </citation>
    <scope>NUCLEOTIDE SEQUENCE [LARGE SCALE GENOMIC DNA]</scope>
</reference>